<dbReference type="Pfam" id="PF00582">
    <property type="entry name" value="Usp"/>
    <property type="match status" value="2"/>
</dbReference>
<dbReference type="Gene3D" id="3.40.50.620">
    <property type="entry name" value="HUPs"/>
    <property type="match status" value="2"/>
</dbReference>
<evidence type="ECO:0000313" key="5">
    <source>
        <dbReference type="Proteomes" id="UP000055611"/>
    </source>
</evidence>
<accession>A0A126QLZ3</accession>
<evidence type="ECO:0000313" key="3">
    <source>
        <dbReference type="EMBL" id="AMK10934.1"/>
    </source>
</evidence>
<evidence type="ECO:0000259" key="2">
    <source>
        <dbReference type="Pfam" id="PF00582"/>
    </source>
</evidence>
<dbReference type="OrthoDB" id="5512840at2"/>
<dbReference type="RefSeq" id="WP_066802037.1">
    <property type="nucleotide sequence ID" value="NZ_CP014206.1"/>
</dbReference>
<reference evidence="4 6" key="2">
    <citation type="submission" date="2019-03" db="EMBL/GenBank/DDBJ databases">
        <title>Genomic Encyclopedia of Type Strains, Phase IV (KMG-IV): sequencing the most valuable type-strain genomes for metagenomic binning, comparative biology and taxonomic classification.</title>
        <authorList>
            <person name="Goeker M."/>
        </authorList>
    </citation>
    <scope>NUCLEOTIDE SEQUENCE [LARGE SCALE GENOMIC DNA]</scope>
    <source>
        <strain evidence="4 6">DSM 101483</strain>
    </source>
</reference>
<protein>
    <submittedName>
        <fullName evidence="4">Nucleotide-binding universal stress UspA family protein</fullName>
    </submittedName>
    <submittedName>
        <fullName evidence="3">Universal stress protein UspA</fullName>
    </submittedName>
</protein>
<reference evidence="3 5" key="1">
    <citation type="journal article" date="2016" name="Front. Microbiol.">
        <title>Genome Sequence of the Piezophilic, Mesophilic Sulfate-Reducing Bacterium Desulfovibrio indicus J2T.</title>
        <authorList>
            <person name="Cao J."/>
            <person name="Maignien L."/>
            <person name="Shao Z."/>
            <person name="Alain K."/>
            <person name="Jebbar M."/>
        </authorList>
    </citation>
    <scope>NUCLEOTIDE SEQUENCE [LARGE SCALE GENOMIC DNA]</scope>
    <source>
        <strain evidence="3 5">J2</strain>
    </source>
</reference>
<dbReference type="CDD" id="cd00293">
    <property type="entry name" value="USP-like"/>
    <property type="match status" value="2"/>
</dbReference>
<dbReference type="KEGG" id="dej:AWY79_07325"/>
<dbReference type="Proteomes" id="UP000055611">
    <property type="component" value="Chromosome"/>
</dbReference>
<dbReference type="Proteomes" id="UP000295506">
    <property type="component" value="Unassembled WGS sequence"/>
</dbReference>
<dbReference type="EMBL" id="CP014206">
    <property type="protein sequence ID" value="AMK10934.1"/>
    <property type="molecule type" value="Genomic_DNA"/>
</dbReference>
<dbReference type="InterPro" id="IPR014729">
    <property type="entry name" value="Rossmann-like_a/b/a_fold"/>
</dbReference>
<organism evidence="4 6">
    <name type="scientific">Pseudodesulfovibrio indicus</name>
    <dbReference type="NCBI Taxonomy" id="1716143"/>
    <lineage>
        <taxon>Bacteria</taxon>
        <taxon>Pseudomonadati</taxon>
        <taxon>Thermodesulfobacteriota</taxon>
        <taxon>Desulfovibrionia</taxon>
        <taxon>Desulfovibrionales</taxon>
        <taxon>Desulfovibrionaceae</taxon>
    </lineage>
</organism>
<dbReference type="EMBL" id="SOBK01000001">
    <property type="protein sequence ID" value="TDT91928.1"/>
    <property type="molecule type" value="Genomic_DNA"/>
</dbReference>
<dbReference type="InterPro" id="IPR006015">
    <property type="entry name" value="Universal_stress_UspA"/>
</dbReference>
<dbReference type="PANTHER" id="PTHR46268:SF6">
    <property type="entry name" value="UNIVERSAL STRESS PROTEIN UP12"/>
    <property type="match status" value="1"/>
</dbReference>
<evidence type="ECO:0000313" key="4">
    <source>
        <dbReference type="EMBL" id="TDT91928.1"/>
    </source>
</evidence>
<dbReference type="PRINTS" id="PR01438">
    <property type="entry name" value="UNVRSLSTRESS"/>
</dbReference>
<sequence length="301" mass="32859">MFKDIIVGVTPTGIDACAVKAAIRFAERFESQLYLTHVAGMEQGWGSIEHLAPSGETDQIGTKIREMYAEYLGITPGAQVVVVPGIPHSELLRLARQKNTDLIVMGPHTQEYEEKRSKMWGMAGSTLERVSQRARCPVMIVHKEVECKDPLFENIVVATDFSDQAECAVAYGGQMARQYKAKLTVMHVCEPGGQGRNECLARLEHDYGPRLDGVVGVDFKAAAGEPAMEILLAARQSGADLVIMAHHSKESDPEKAFLGSTVTQVALNAPCPTMSVNRHFDLRCGLMYDQTGQVAKAEALV</sequence>
<dbReference type="AlphaFoldDB" id="A0A126QLZ3"/>
<gene>
    <name evidence="3" type="ORF">AWY79_07325</name>
    <name evidence="4" type="ORF">EDC59_101331</name>
</gene>
<name>A0A126QLZ3_9BACT</name>
<feature type="domain" description="UspA" evidence="2">
    <location>
        <begin position="1"/>
        <end position="142"/>
    </location>
</feature>
<proteinExistence type="inferred from homology"/>
<keyword evidence="5" id="KW-1185">Reference proteome</keyword>
<dbReference type="PANTHER" id="PTHR46268">
    <property type="entry name" value="STRESS RESPONSE PROTEIN NHAX"/>
    <property type="match status" value="1"/>
</dbReference>
<evidence type="ECO:0000256" key="1">
    <source>
        <dbReference type="ARBA" id="ARBA00008791"/>
    </source>
</evidence>
<evidence type="ECO:0000313" key="6">
    <source>
        <dbReference type="Proteomes" id="UP000295506"/>
    </source>
</evidence>
<dbReference type="SUPFAM" id="SSF52402">
    <property type="entry name" value="Adenine nucleotide alpha hydrolases-like"/>
    <property type="match status" value="2"/>
</dbReference>
<dbReference type="InterPro" id="IPR006016">
    <property type="entry name" value="UspA"/>
</dbReference>
<comment type="similarity">
    <text evidence="1">Belongs to the universal stress protein A family.</text>
</comment>
<feature type="domain" description="UspA" evidence="2">
    <location>
        <begin position="152"/>
        <end position="276"/>
    </location>
</feature>